<dbReference type="Gene3D" id="1.10.150.130">
    <property type="match status" value="1"/>
</dbReference>
<keyword evidence="9" id="KW-1185">Reference proteome</keyword>
<sequence length="330" mass="36502">MTYSAKIDAEAWLAGVRRQIELDIWTPPEQATDAPLTFGAYAEKWLAQRRLKPRTRGLYADQLRLHIVPTFGELPLRQITPAAVRSWYAGLGSEHPTRNAKLYALLRTILGTAVEDELIASNPARIRGAGTTKRTRDIVLLTPAELVALADKMPPHLAASVLIAGWCGTRWGETFELRRKDLDAECSVLRIRRAVTYRSGVFRVDTPKTDAGLRDVAVPPHIRPRLIEHLAEHVGKGRESLLFASSTGEHLPDYTYRYLFGRAAEAIGKPELRVHDLRHVGAVLAAQAGATTAELMNRLGHTTASMAMKYQHTAAGRDALLAEKLSKLAE</sequence>
<dbReference type="PROSITE" id="PS51898">
    <property type="entry name" value="TYR_RECOMBINASE"/>
    <property type="match status" value="1"/>
</dbReference>
<evidence type="ECO:0000256" key="2">
    <source>
        <dbReference type="ARBA" id="ARBA00022908"/>
    </source>
</evidence>
<evidence type="ECO:0000259" key="7">
    <source>
        <dbReference type="PROSITE" id="PS51900"/>
    </source>
</evidence>
<organism evidence="8 9">
    <name type="scientific">Rhodococcus aetherivorans</name>
    <dbReference type="NCBI Taxonomy" id="191292"/>
    <lineage>
        <taxon>Bacteria</taxon>
        <taxon>Bacillati</taxon>
        <taxon>Actinomycetota</taxon>
        <taxon>Actinomycetes</taxon>
        <taxon>Mycobacteriales</taxon>
        <taxon>Nocardiaceae</taxon>
        <taxon>Rhodococcus</taxon>
    </lineage>
</organism>
<evidence type="ECO:0000259" key="6">
    <source>
        <dbReference type="PROSITE" id="PS51898"/>
    </source>
</evidence>
<dbReference type="Pfam" id="PF14659">
    <property type="entry name" value="Phage_int_SAM_3"/>
    <property type="match status" value="1"/>
</dbReference>
<dbReference type="PROSITE" id="PS51900">
    <property type="entry name" value="CB"/>
    <property type="match status" value="1"/>
</dbReference>
<dbReference type="Proteomes" id="UP000325466">
    <property type="component" value="Unassembled WGS sequence"/>
</dbReference>
<dbReference type="PANTHER" id="PTHR30349:SF64">
    <property type="entry name" value="PROPHAGE INTEGRASE INTD-RELATED"/>
    <property type="match status" value="1"/>
</dbReference>
<keyword evidence="3 5" id="KW-0238">DNA-binding</keyword>
<dbReference type="CDD" id="cd01189">
    <property type="entry name" value="INT_ICEBs1_C_like"/>
    <property type="match status" value="1"/>
</dbReference>
<reference evidence="8 9" key="1">
    <citation type="journal article" date="2018" name="Biodegradation">
        <title>1,4-Dioxane degradation characteristics of Rhodococcus aetherivorans JCM 14343.</title>
        <authorList>
            <person name="Inoue D."/>
            <person name="Tsunoda T."/>
            <person name="Yamamoto N."/>
            <person name="Ike M."/>
            <person name="Sei K."/>
        </authorList>
    </citation>
    <scope>NUCLEOTIDE SEQUENCE [LARGE SCALE GENOMIC DNA]</scope>
    <source>
        <strain evidence="8 9">JCM 14343</strain>
    </source>
</reference>
<proteinExistence type="inferred from homology"/>
<comment type="similarity">
    <text evidence="1">Belongs to the 'phage' integrase family.</text>
</comment>
<dbReference type="InterPro" id="IPR002104">
    <property type="entry name" value="Integrase_catalytic"/>
</dbReference>
<dbReference type="InterPro" id="IPR011010">
    <property type="entry name" value="DNA_brk_join_enz"/>
</dbReference>
<evidence type="ECO:0000256" key="3">
    <source>
        <dbReference type="ARBA" id="ARBA00023125"/>
    </source>
</evidence>
<evidence type="ECO:0000256" key="5">
    <source>
        <dbReference type="PROSITE-ProRule" id="PRU01248"/>
    </source>
</evidence>
<dbReference type="PANTHER" id="PTHR30349">
    <property type="entry name" value="PHAGE INTEGRASE-RELATED"/>
    <property type="match status" value="1"/>
</dbReference>
<gene>
    <name evidence="8" type="ORF">RAJCM14343_2744</name>
</gene>
<protein>
    <submittedName>
        <fullName evidence="8">Integrase</fullName>
    </submittedName>
</protein>
<feature type="domain" description="Core-binding (CB)" evidence="7">
    <location>
        <begin position="36"/>
        <end position="114"/>
    </location>
</feature>
<name>A0ABQ0YLQ6_9NOCA</name>
<dbReference type="SUPFAM" id="SSF56349">
    <property type="entry name" value="DNA breaking-rejoining enzymes"/>
    <property type="match status" value="1"/>
</dbReference>
<dbReference type="Gene3D" id="1.10.443.10">
    <property type="entry name" value="Intergrase catalytic core"/>
    <property type="match status" value="1"/>
</dbReference>
<dbReference type="InterPro" id="IPR050090">
    <property type="entry name" value="Tyrosine_recombinase_XerCD"/>
</dbReference>
<evidence type="ECO:0000313" key="8">
    <source>
        <dbReference type="EMBL" id="GES37489.1"/>
    </source>
</evidence>
<dbReference type="EMBL" id="BLAH01000086">
    <property type="protein sequence ID" value="GES37489.1"/>
    <property type="molecule type" value="Genomic_DNA"/>
</dbReference>
<dbReference type="InterPro" id="IPR010998">
    <property type="entry name" value="Integrase_recombinase_N"/>
</dbReference>
<evidence type="ECO:0000313" key="9">
    <source>
        <dbReference type="Proteomes" id="UP000325466"/>
    </source>
</evidence>
<evidence type="ECO:0000256" key="1">
    <source>
        <dbReference type="ARBA" id="ARBA00008857"/>
    </source>
</evidence>
<evidence type="ECO:0000256" key="4">
    <source>
        <dbReference type="ARBA" id="ARBA00023172"/>
    </source>
</evidence>
<keyword evidence="4" id="KW-0233">DNA recombination</keyword>
<feature type="domain" description="Tyr recombinase" evidence="6">
    <location>
        <begin position="136"/>
        <end position="323"/>
    </location>
</feature>
<dbReference type="InterPro" id="IPR044068">
    <property type="entry name" value="CB"/>
</dbReference>
<accession>A0ABQ0YLQ6</accession>
<keyword evidence="2" id="KW-0229">DNA integration</keyword>
<dbReference type="InterPro" id="IPR013762">
    <property type="entry name" value="Integrase-like_cat_sf"/>
</dbReference>
<dbReference type="Pfam" id="PF00589">
    <property type="entry name" value="Phage_integrase"/>
    <property type="match status" value="1"/>
</dbReference>
<dbReference type="InterPro" id="IPR004107">
    <property type="entry name" value="Integrase_SAM-like_N"/>
</dbReference>
<comment type="caution">
    <text evidence="8">The sequence shown here is derived from an EMBL/GenBank/DDBJ whole genome shotgun (WGS) entry which is preliminary data.</text>
</comment>